<evidence type="ECO:0000256" key="3">
    <source>
        <dbReference type="ARBA" id="ARBA00022692"/>
    </source>
</evidence>
<keyword evidence="2" id="KW-1003">Cell membrane</keyword>
<feature type="transmembrane region" description="Helical" evidence="9">
    <location>
        <begin position="272"/>
        <end position="292"/>
    </location>
</feature>
<evidence type="ECO:0000256" key="4">
    <source>
        <dbReference type="ARBA" id="ARBA00022927"/>
    </source>
</evidence>
<dbReference type="Gene3D" id="3.30.1360.200">
    <property type="match status" value="1"/>
</dbReference>
<reference evidence="12" key="1">
    <citation type="submission" date="2018-11" db="EMBL/GenBank/DDBJ databases">
        <title>Comparative genomics of Parolsenella catena and Libanicoccus massiliensis: Reclassification of Libanicoccus massiliensis as Parolsenella massiliensis comb. nov.</title>
        <authorList>
            <person name="Sakamoto M."/>
            <person name="Ikeyama N."/>
            <person name="Murakami T."/>
            <person name="Mori H."/>
            <person name="Yuki M."/>
            <person name="Ohkuma M."/>
        </authorList>
    </citation>
    <scope>NUCLEOTIDE SEQUENCE [LARGE SCALE GENOMIC DNA]</scope>
    <source>
        <strain evidence="12">JCM 31932</strain>
    </source>
</reference>
<feature type="transmembrane region" description="Helical" evidence="9">
    <location>
        <begin position="333"/>
        <end position="352"/>
    </location>
</feature>
<feature type="compositionally biased region" description="Acidic residues" evidence="8">
    <location>
        <begin position="443"/>
        <end position="454"/>
    </location>
</feature>
<accession>A0A3G9JYG0</accession>
<dbReference type="InterPro" id="IPR054384">
    <property type="entry name" value="SecDF_P1_head"/>
</dbReference>
<dbReference type="RefSeq" id="WP_126422448.1">
    <property type="nucleotide sequence ID" value="NZ_AP019367.1"/>
</dbReference>
<keyword evidence="3 9" id="KW-0812">Transmembrane</keyword>
<dbReference type="Proteomes" id="UP000273154">
    <property type="component" value="Chromosome"/>
</dbReference>
<evidence type="ECO:0000256" key="5">
    <source>
        <dbReference type="ARBA" id="ARBA00022989"/>
    </source>
</evidence>
<dbReference type="KEGG" id="pcat:Pcatena_11280"/>
<evidence type="ECO:0000313" key="11">
    <source>
        <dbReference type="EMBL" id="BBH50541.1"/>
    </source>
</evidence>
<dbReference type="OrthoDB" id="5240379at2"/>
<name>A0A3G9JYG0_9ACTN</name>
<gene>
    <name evidence="11" type="ORF">Pcatena_11280</name>
</gene>
<dbReference type="GO" id="GO:0005886">
    <property type="term" value="C:plasma membrane"/>
    <property type="evidence" value="ECO:0007669"/>
    <property type="project" value="TreeGrafter"/>
</dbReference>
<sequence>MKRDERFKARISAEKKRLAGPIALTAVLLVASLVALFLPMWGIPLGVDLAGGNAVTLTATDYADGTGAADVLTVLRRRADALEQHDVQVSQTGDDTFELRVPSNYDAASVADALTRGGALELVRVDSISDADVLQKLQNNASNIELEQGSYDAFVTSDEVKGASVVSQNYYGMTYYGISVSLDASGASALSDATEDLSQDGASGQIAVVMDGTIIASPSVSEKIEGGKINISGGFTEDQAYAYASAIAGGRLRCSLSQTEPAEVGATLGDDAPVLVLAAFIVVSFVACLVAARRLGAAGGVCAEAATVSVIIALGILTLVARFDVVVLGRMELAGLAVTELCALVAGVRVAVRYRSERDAGASVRKSQQVACGHERNCLMGVAGVVLVAAVVAAVLLPGHVREFAVSLACGMGALVYALAVAVPTQLALYTAADVAKGAQDAQDLESDEDEDEQPAPKSGE</sequence>
<dbReference type="GO" id="GO:0015031">
    <property type="term" value="P:protein transport"/>
    <property type="evidence" value="ECO:0007669"/>
    <property type="project" value="UniProtKB-KW"/>
</dbReference>
<feature type="transmembrane region" description="Helical" evidence="9">
    <location>
        <begin position="404"/>
        <end position="423"/>
    </location>
</feature>
<dbReference type="PANTHER" id="PTHR30081">
    <property type="entry name" value="PROTEIN-EXPORT MEMBRANE PROTEIN SEC"/>
    <property type="match status" value="1"/>
</dbReference>
<evidence type="ECO:0000256" key="2">
    <source>
        <dbReference type="ARBA" id="ARBA00022475"/>
    </source>
</evidence>
<feature type="transmembrane region" description="Helical" evidence="9">
    <location>
        <begin position="21"/>
        <end position="41"/>
    </location>
</feature>
<keyword evidence="5 9" id="KW-1133">Transmembrane helix</keyword>
<keyword evidence="7 9" id="KW-0472">Membrane</keyword>
<keyword evidence="1" id="KW-0813">Transport</keyword>
<evidence type="ECO:0000256" key="6">
    <source>
        <dbReference type="ARBA" id="ARBA00023010"/>
    </source>
</evidence>
<proteinExistence type="predicted"/>
<evidence type="ECO:0000256" key="8">
    <source>
        <dbReference type="SAM" id="MobiDB-lite"/>
    </source>
</evidence>
<dbReference type="GeneID" id="88849268"/>
<dbReference type="InterPro" id="IPR022813">
    <property type="entry name" value="SecD/SecF_arch_bac"/>
</dbReference>
<evidence type="ECO:0000256" key="1">
    <source>
        <dbReference type="ARBA" id="ARBA00022448"/>
    </source>
</evidence>
<feature type="transmembrane region" description="Helical" evidence="9">
    <location>
        <begin position="299"/>
        <end position="321"/>
    </location>
</feature>
<evidence type="ECO:0000256" key="9">
    <source>
        <dbReference type="SAM" id="Phobius"/>
    </source>
</evidence>
<dbReference type="Gene3D" id="3.30.70.3400">
    <property type="match status" value="1"/>
</dbReference>
<keyword evidence="4" id="KW-0653">Protein transport</keyword>
<dbReference type="EMBL" id="AP019367">
    <property type="protein sequence ID" value="BBH50541.1"/>
    <property type="molecule type" value="Genomic_DNA"/>
</dbReference>
<organism evidence="11 12">
    <name type="scientific">Parolsenella catena</name>
    <dbReference type="NCBI Taxonomy" id="2003188"/>
    <lineage>
        <taxon>Bacteria</taxon>
        <taxon>Bacillati</taxon>
        <taxon>Actinomycetota</taxon>
        <taxon>Coriobacteriia</taxon>
        <taxon>Coriobacteriales</taxon>
        <taxon>Atopobiaceae</taxon>
        <taxon>Parolsenella</taxon>
    </lineage>
</organism>
<dbReference type="PANTHER" id="PTHR30081:SF1">
    <property type="entry name" value="PROTEIN TRANSLOCASE SUBUNIT SECD"/>
    <property type="match status" value="1"/>
</dbReference>
<evidence type="ECO:0000256" key="7">
    <source>
        <dbReference type="ARBA" id="ARBA00023136"/>
    </source>
</evidence>
<feature type="domain" description="SecDF P1 head subdomain" evidence="10">
    <location>
        <begin position="144"/>
        <end position="252"/>
    </location>
</feature>
<evidence type="ECO:0000313" key="12">
    <source>
        <dbReference type="Proteomes" id="UP000273154"/>
    </source>
</evidence>
<dbReference type="AlphaFoldDB" id="A0A3G9JYG0"/>
<keyword evidence="6" id="KW-0811">Translocation</keyword>
<dbReference type="Pfam" id="PF22599">
    <property type="entry name" value="SecDF_P1_head"/>
    <property type="match status" value="1"/>
</dbReference>
<protein>
    <recommendedName>
        <fullName evidence="10">SecDF P1 head subdomain domain-containing protein</fullName>
    </recommendedName>
</protein>
<feature type="region of interest" description="Disordered" evidence="8">
    <location>
        <begin position="440"/>
        <end position="461"/>
    </location>
</feature>
<keyword evidence="12" id="KW-1185">Reference proteome</keyword>
<evidence type="ECO:0000259" key="10">
    <source>
        <dbReference type="Pfam" id="PF22599"/>
    </source>
</evidence>
<feature type="transmembrane region" description="Helical" evidence="9">
    <location>
        <begin position="378"/>
        <end position="398"/>
    </location>
</feature>